<evidence type="ECO:0000256" key="6">
    <source>
        <dbReference type="SAM" id="Coils"/>
    </source>
</evidence>
<dbReference type="InterPro" id="IPR032807">
    <property type="entry name" value="GNVR"/>
</dbReference>
<sequence length="414" mass="45626">MSDQPDVYIKEALDAYAVKEKAGEINFLDILIVLAKRRKLIFAVTFGVAVLTSIIVLILPSRYTAETVVLPPSQNSSLSSSLLSQMGGGSSLAAVAGAGLGIKNSGDLYVSLFQTRTVEESVVKRFALMQRYKTKTMVDTRKALEHAAKVSLGSKDGLIRIDVTDKDPKFAADLANGYVGEYKRLSANLAVTEAAQRRLFFEEQLREANDNLTNAEEAMKSTEQKTGVLQMDSQARSLIESAALLRGQIAAKEVELQAMQSYATGDNPQVLIAQQQLAALKGQLEKLAGSDSNTSSDIIVPKGNIPQAQMEYLRRLRDLKYDETIEELIARQFELAKLDEAKQGAIVQVADVAVPPDKRSFPKRTLTVIVATFLGFFLICSWCFVLNAQERLNADPLNRFRLNELRAAFRIRKS</sequence>
<name>A0ABW1EMV0_9BACT</name>
<protein>
    <submittedName>
        <fullName evidence="10">GumC family protein</fullName>
    </submittedName>
</protein>
<evidence type="ECO:0000259" key="8">
    <source>
        <dbReference type="Pfam" id="PF02706"/>
    </source>
</evidence>
<proteinExistence type="predicted"/>
<dbReference type="RefSeq" id="WP_263342387.1">
    <property type="nucleotide sequence ID" value="NZ_JAGSYH010000011.1"/>
</dbReference>
<feature type="domain" description="Tyrosine-protein kinase G-rich" evidence="9">
    <location>
        <begin position="309"/>
        <end position="385"/>
    </location>
</feature>
<evidence type="ECO:0000313" key="11">
    <source>
        <dbReference type="Proteomes" id="UP001596091"/>
    </source>
</evidence>
<accession>A0ABW1EMV0</accession>
<reference evidence="11" key="1">
    <citation type="journal article" date="2019" name="Int. J. Syst. Evol. Microbiol.">
        <title>The Global Catalogue of Microorganisms (GCM) 10K type strain sequencing project: providing services to taxonomists for standard genome sequencing and annotation.</title>
        <authorList>
            <consortium name="The Broad Institute Genomics Platform"/>
            <consortium name="The Broad Institute Genome Sequencing Center for Infectious Disease"/>
            <person name="Wu L."/>
            <person name="Ma J."/>
        </authorList>
    </citation>
    <scope>NUCLEOTIDE SEQUENCE [LARGE SCALE GENOMIC DNA]</scope>
    <source>
        <strain evidence="11">JCM 4087</strain>
    </source>
</reference>
<evidence type="ECO:0000256" key="3">
    <source>
        <dbReference type="ARBA" id="ARBA00022692"/>
    </source>
</evidence>
<comment type="caution">
    <text evidence="10">The sequence shown here is derived from an EMBL/GenBank/DDBJ whole genome shotgun (WGS) entry which is preliminary data.</text>
</comment>
<dbReference type="EMBL" id="JBHSPH010000019">
    <property type="protein sequence ID" value="MFC5865383.1"/>
    <property type="molecule type" value="Genomic_DNA"/>
</dbReference>
<keyword evidence="4 7" id="KW-1133">Transmembrane helix</keyword>
<dbReference type="Pfam" id="PF02706">
    <property type="entry name" value="Wzz"/>
    <property type="match status" value="1"/>
</dbReference>
<keyword evidence="6" id="KW-0175">Coiled coil</keyword>
<dbReference type="Proteomes" id="UP001596091">
    <property type="component" value="Unassembled WGS sequence"/>
</dbReference>
<evidence type="ECO:0000256" key="7">
    <source>
        <dbReference type="SAM" id="Phobius"/>
    </source>
</evidence>
<evidence type="ECO:0000256" key="2">
    <source>
        <dbReference type="ARBA" id="ARBA00022475"/>
    </source>
</evidence>
<feature type="transmembrane region" description="Helical" evidence="7">
    <location>
        <begin position="40"/>
        <end position="62"/>
    </location>
</feature>
<feature type="coiled-coil region" evidence="6">
    <location>
        <begin position="191"/>
        <end position="225"/>
    </location>
</feature>
<evidence type="ECO:0000256" key="5">
    <source>
        <dbReference type="ARBA" id="ARBA00023136"/>
    </source>
</evidence>
<comment type="subcellular location">
    <subcellularLocation>
        <location evidence="1">Cell membrane</location>
        <topology evidence="1">Multi-pass membrane protein</topology>
    </subcellularLocation>
</comment>
<keyword evidence="3 7" id="KW-0812">Transmembrane</keyword>
<evidence type="ECO:0000259" key="9">
    <source>
        <dbReference type="Pfam" id="PF13807"/>
    </source>
</evidence>
<keyword evidence="5 7" id="KW-0472">Membrane</keyword>
<keyword evidence="2" id="KW-1003">Cell membrane</keyword>
<evidence type="ECO:0000256" key="1">
    <source>
        <dbReference type="ARBA" id="ARBA00004651"/>
    </source>
</evidence>
<organism evidence="10 11">
    <name type="scientific">Acidicapsa dinghuensis</name>
    <dbReference type="NCBI Taxonomy" id="2218256"/>
    <lineage>
        <taxon>Bacteria</taxon>
        <taxon>Pseudomonadati</taxon>
        <taxon>Acidobacteriota</taxon>
        <taxon>Terriglobia</taxon>
        <taxon>Terriglobales</taxon>
        <taxon>Acidobacteriaceae</taxon>
        <taxon>Acidicapsa</taxon>
    </lineage>
</organism>
<evidence type="ECO:0000256" key="4">
    <source>
        <dbReference type="ARBA" id="ARBA00022989"/>
    </source>
</evidence>
<dbReference type="InterPro" id="IPR003856">
    <property type="entry name" value="LPS_length_determ_N"/>
</dbReference>
<keyword evidence="11" id="KW-1185">Reference proteome</keyword>
<feature type="transmembrane region" description="Helical" evidence="7">
    <location>
        <begin position="366"/>
        <end position="388"/>
    </location>
</feature>
<dbReference type="PANTHER" id="PTHR32309">
    <property type="entry name" value="TYROSINE-PROTEIN KINASE"/>
    <property type="match status" value="1"/>
</dbReference>
<dbReference type="Pfam" id="PF13807">
    <property type="entry name" value="GNVR"/>
    <property type="match status" value="1"/>
</dbReference>
<gene>
    <name evidence="10" type="ORF">ACFPT7_23970</name>
</gene>
<dbReference type="PANTHER" id="PTHR32309:SF13">
    <property type="entry name" value="FERRIC ENTEROBACTIN TRANSPORT PROTEIN FEPE"/>
    <property type="match status" value="1"/>
</dbReference>
<dbReference type="InterPro" id="IPR050445">
    <property type="entry name" value="Bact_polysacc_biosynth/exp"/>
</dbReference>
<evidence type="ECO:0000313" key="10">
    <source>
        <dbReference type="EMBL" id="MFC5865383.1"/>
    </source>
</evidence>
<feature type="domain" description="Polysaccharide chain length determinant N-terminal" evidence="8">
    <location>
        <begin position="24"/>
        <end position="92"/>
    </location>
</feature>